<dbReference type="AlphaFoldDB" id="A0A1G6YIL7"/>
<dbReference type="RefSeq" id="WP_176849691.1">
    <property type="nucleotide sequence ID" value="NZ_FMZX01000014.1"/>
</dbReference>
<protein>
    <submittedName>
        <fullName evidence="3">Uncharacterized protein</fullName>
    </submittedName>
</protein>
<evidence type="ECO:0000256" key="1">
    <source>
        <dbReference type="SAM" id="MobiDB-lite"/>
    </source>
</evidence>
<evidence type="ECO:0000256" key="2">
    <source>
        <dbReference type="SAM" id="Phobius"/>
    </source>
</evidence>
<name>A0A1G6YIL7_9PROT</name>
<organism evidence="3 4">
    <name type="scientific">Belnapia rosea</name>
    <dbReference type="NCBI Taxonomy" id="938405"/>
    <lineage>
        <taxon>Bacteria</taxon>
        <taxon>Pseudomonadati</taxon>
        <taxon>Pseudomonadota</taxon>
        <taxon>Alphaproteobacteria</taxon>
        <taxon>Acetobacterales</taxon>
        <taxon>Roseomonadaceae</taxon>
        <taxon>Belnapia</taxon>
    </lineage>
</organism>
<dbReference type="STRING" id="938405.SAMN02927895_03978"/>
<evidence type="ECO:0000313" key="4">
    <source>
        <dbReference type="Proteomes" id="UP000198925"/>
    </source>
</evidence>
<reference evidence="3 4" key="1">
    <citation type="submission" date="2016-10" db="EMBL/GenBank/DDBJ databases">
        <authorList>
            <person name="de Groot N.N."/>
        </authorList>
    </citation>
    <scope>NUCLEOTIDE SEQUENCE [LARGE SCALE GENOMIC DNA]</scope>
    <source>
        <strain evidence="3 4">CPCC 100156</strain>
    </source>
</reference>
<keyword evidence="2" id="KW-0472">Membrane</keyword>
<evidence type="ECO:0000313" key="3">
    <source>
        <dbReference type="EMBL" id="SDD90218.1"/>
    </source>
</evidence>
<sequence length="50" mass="5522">MAQATPINVRPARRPARHQDETMSVGTYLLQGTAFIGFILMLFVLAGFRG</sequence>
<keyword evidence="2" id="KW-0812">Transmembrane</keyword>
<keyword evidence="4" id="KW-1185">Reference proteome</keyword>
<dbReference type="Proteomes" id="UP000198925">
    <property type="component" value="Unassembled WGS sequence"/>
</dbReference>
<accession>A0A1G6YIL7</accession>
<keyword evidence="2" id="KW-1133">Transmembrane helix</keyword>
<proteinExistence type="predicted"/>
<gene>
    <name evidence="3" type="ORF">SAMN04487779_101479</name>
</gene>
<feature type="region of interest" description="Disordered" evidence="1">
    <location>
        <begin position="1"/>
        <end position="20"/>
    </location>
</feature>
<dbReference type="EMBL" id="FMZX01000014">
    <property type="protein sequence ID" value="SDD90218.1"/>
    <property type="molecule type" value="Genomic_DNA"/>
</dbReference>
<feature type="transmembrane region" description="Helical" evidence="2">
    <location>
        <begin position="28"/>
        <end position="48"/>
    </location>
</feature>